<dbReference type="AlphaFoldDB" id="A0A3L6KTU6"/>
<evidence type="ECO:0000313" key="1">
    <source>
        <dbReference type="EMBL" id="RHW67328.1"/>
    </source>
</evidence>
<evidence type="ECO:0000313" key="2">
    <source>
        <dbReference type="Proteomes" id="UP000266743"/>
    </source>
</evidence>
<accession>A0A3L6KTU6</accession>
<reference evidence="1 2" key="1">
    <citation type="submission" date="2018-09" db="EMBL/GenBank/DDBJ databases">
        <title>whole genome sequence of T. equiperdum IVM-t1 strain.</title>
        <authorList>
            <person name="Suganuma K."/>
        </authorList>
    </citation>
    <scope>NUCLEOTIDE SEQUENCE [LARGE SCALE GENOMIC DNA]</scope>
    <source>
        <strain evidence="1 2">IVM-t1</strain>
    </source>
</reference>
<name>A0A3L6KTU6_9TRYP</name>
<dbReference type="EMBL" id="QSBY01000014">
    <property type="protein sequence ID" value="RHW67328.1"/>
    <property type="molecule type" value="Genomic_DNA"/>
</dbReference>
<gene>
    <name evidence="1" type="ORF">DPX39_000024000</name>
</gene>
<comment type="caution">
    <text evidence="1">The sequence shown here is derived from an EMBL/GenBank/DDBJ whole genome shotgun (WGS) entry which is preliminary data.</text>
</comment>
<dbReference type="Proteomes" id="UP000266743">
    <property type="component" value="Unassembled WGS sequence"/>
</dbReference>
<protein>
    <submittedName>
        <fullName evidence="1">Uncharacterized protein</fullName>
    </submittedName>
</protein>
<organism evidence="1 2">
    <name type="scientific">Trypanosoma brucei equiperdum</name>
    <dbReference type="NCBI Taxonomy" id="630700"/>
    <lineage>
        <taxon>Eukaryota</taxon>
        <taxon>Discoba</taxon>
        <taxon>Euglenozoa</taxon>
        <taxon>Kinetoplastea</taxon>
        <taxon>Metakinetoplastina</taxon>
        <taxon>Trypanosomatida</taxon>
        <taxon>Trypanosomatidae</taxon>
        <taxon>Trypanosoma</taxon>
    </lineage>
</organism>
<proteinExistence type="predicted"/>
<sequence length="124" mass="13459">MGMVCLGATKELPSHAPYSASLPLKKIPHDLLVVDGGMCGLPHYFSNALQEKALTYCILRSLDADQASVDADIFRLLGRYVVTEAEVNTSCQEVKSLYAGYFDGAAAQQKSRLGCCSWLRLDAV</sequence>